<protein>
    <submittedName>
        <fullName evidence="5">Pirin family protein</fullName>
    </submittedName>
</protein>
<evidence type="ECO:0000313" key="6">
    <source>
        <dbReference type="Proteomes" id="UP001500631"/>
    </source>
</evidence>
<evidence type="ECO:0000259" key="4">
    <source>
        <dbReference type="Pfam" id="PF17954"/>
    </source>
</evidence>
<dbReference type="InterPro" id="IPR014710">
    <property type="entry name" value="RmlC-like_jellyroll"/>
</dbReference>
<reference evidence="6" key="1">
    <citation type="journal article" date="2019" name="Int. J. Syst. Evol. Microbiol.">
        <title>The Global Catalogue of Microorganisms (GCM) 10K type strain sequencing project: providing services to taxonomists for standard genome sequencing and annotation.</title>
        <authorList>
            <consortium name="The Broad Institute Genomics Platform"/>
            <consortium name="The Broad Institute Genome Sequencing Center for Infectious Disease"/>
            <person name="Wu L."/>
            <person name="Ma J."/>
        </authorList>
    </citation>
    <scope>NUCLEOTIDE SEQUENCE [LARGE SCALE GENOMIC DNA]</scope>
    <source>
        <strain evidence="6">JCM 18424</strain>
    </source>
</reference>
<dbReference type="PANTHER" id="PTHR43212">
    <property type="entry name" value="QUERCETIN 2,3-DIOXYGENASE"/>
    <property type="match status" value="1"/>
</dbReference>
<dbReference type="SUPFAM" id="SSF51182">
    <property type="entry name" value="RmlC-like cupins"/>
    <property type="match status" value="1"/>
</dbReference>
<dbReference type="InterPro" id="IPR011051">
    <property type="entry name" value="RmlC_Cupin_sf"/>
</dbReference>
<evidence type="ECO:0000259" key="3">
    <source>
        <dbReference type="Pfam" id="PF02678"/>
    </source>
</evidence>
<keyword evidence="6" id="KW-1185">Reference proteome</keyword>
<comment type="similarity">
    <text evidence="1 2">Belongs to the pirin family.</text>
</comment>
<organism evidence="5 6">
    <name type="scientific">Wohlfahrtiimonas larvae</name>
    <dbReference type="NCBI Taxonomy" id="1157986"/>
    <lineage>
        <taxon>Bacteria</taxon>
        <taxon>Pseudomonadati</taxon>
        <taxon>Pseudomonadota</taxon>
        <taxon>Gammaproteobacteria</taxon>
        <taxon>Cardiobacteriales</taxon>
        <taxon>Ignatzschineriaceae</taxon>
        <taxon>Wohlfahrtiimonas</taxon>
    </lineage>
</organism>
<dbReference type="Proteomes" id="UP001500631">
    <property type="component" value="Unassembled WGS sequence"/>
</dbReference>
<feature type="domain" description="Pirin N-terminal" evidence="3">
    <location>
        <begin position="13"/>
        <end position="121"/>
    </location>
</feature>
<sequence>MKNYKILRSEDRGYASHGWLKSHHSFSFANYQNPEWVHFGALRVINDDVVMGGRGFGSHPHDNMEIISIPLSGDLAHKDSNGNEKVIKNGDIQVMSAGTGIVHSEYNANADTDVNFLQIWVFPNERNVTPRYQQKTINFDQSHNNFLTLLSPDRNTKDSVWIHQNAWFSLATIDANTAVKYQKHDANNGTYIFILEGDAMVRDEKLNTKDAIMFDDLAEFAVTTKINTAKVLILEVPMNF</sequence>
<dbReference type="CDD" id="cd02910">
    <property type="entry name" value="cupin_Yhhw_N"/>
    <property type="match status" value="1"/>
</dbReference>
<dbReference type="Gene3D" id="2.60.120.10">
    <property type="entry name" value="Jelly Rolls"/>
    <property type="match status" value="2"/>
</dbReference>
<dbReference type="InterPro" id="IPR012093">
    <property type="entry name" value="Pirin"/>
</dbReference>
<dbReference type="PANTHER" id="PTHR43212:SF3">
    <property type="entry name" value="QUERCETIN 2,3-DIOXYGENASE"/>
    <property type="match status" value="1"/>
</dbReference>
<comment type="caution">
    <text evidence="5">The sequence shown here is derived from an EMBL/GenBank/DDBJ whole genome shotgun (WGS) entry which is preliminary data.</text>
</comment>
<proteinExistence type="inferred from homology"/>
<dbReference type="Pfam" id="PF02678">
    <property type="entry name" value="Pirin"/>
    <property type="match status" value="1"/>
</dbReference>
<dbReference type="Pfam" id="PF17954">
    <property type="entry name" value="Pirin_C_2"/>
    <property type="match status" value="1"/>
</dbReference>
<evidence type="ECO:0000256" key="1">
    <source>
        <dbReference type="ARBA" id="ARBA00008416"/>
    </source>
</evidence>
<dbReference type="InterPro" id="IPR003829">
    <property type="entry name" value="Pirin_N_dom"/>
</dbReference>
<accession>A0ABP9MH06</accession>
<dbReference type="PIRSF" id="PIRSF006232">
    <property type="entry name" value="Pirin"/>
    <property type="match status" value="1"/>
</dbReference>
<name>A0ABP9MH06_9GAMM</name>
<dbReference type="EMBL" id="BAABKE010000002">
    <property type="protein sequence ID" value="GAA5096080.1"/>
    <property type="molecule type" value="Genomic_DNA"/>
</dbReference>
<feature type="domain" description="Quercetin 2,3-dioxygenase C-terminal cupin" evidence="4">
    <location>
        <begin position="149"/>
        <end position="236"/>
    </location>
</feature>
<gene>
    <name evidence="5" type="ORF">GCM10023338_06070</name>
</gene>
<dbReference type="InterPro" id="IPR041602">
    <property type="entry name" value="Quercetinase_C"/>
</dbReference>
<evidence type="ECO:0000256" key="2">
    <source>
        <dbReference type="RuleBase" id="RU003457"/>
    </source>
</evidence>
<dbReference type="RefSeq" id="WP_077924717.1">
    <property type="nucleotide sequence ID" value="NZ_BAABKE010000002.1"/>
</dbReference>
<evidence type="ECO:0000313" key="5">
    <source>
        <dbReference type="EMBL" id="GAA5096080.1"/>
    </source>
</evidence>